<keyword evidence="3" id="KW-1185">Reference proteome</keyword>
<sequence length="178" mass="19730">MLQMLRTHTPTFPRPLESPRRWSSNPPKPTCERAADGIQETPWDFVQDAFRKLADGKLDTSSPLNLDSLVPTRPALLDKGLGAINAMGKAAVQVANSLDHAVEHLFEGWSVSPPAEYKSCAGVTERELLEYTVAAVDEDPSYEDSCCHMSTEGEWEIPQEHMNLAADHQDDRTTVNGR</sequence>
<reference evidence="2 3" key="1">
    <citation type="journal article" date="2024" name="Nat. Commun.">
        <title>Phylogenomics reveals the evolutionary origins of lichenization in chlorophyte algae.</title>
        <authorList>
            <person name="Puginier C."/>
            <person name="Libourel C."/>
            <person name="Otte J."/>
            <person name="Skaloud P."/>
            <person name="Haon M."/>
            <person name="Grisel S."/>
            <person name="Petersen M."/>
            <person name="Berrin J.G."/>
            <person name="Delaux P.M."/>
            <person name="Dal Grande F."/>
            <person name="Keller J."/>
        </authorList>
    </citation>
    <scope>NUCLEOTIDE SEQUENCE [LARGE SCALE GENOMIC DNA]</scope>
    <source>
        <strain evidence="2 3">SAG 216-7</strain>
    </source>
</reference>
<name>A0ABR2YX86_9CHLO</name>
<evidence type="ECO:0000313" key="3">
    <source>
        <dbReference type="Proteomes" id="UP001491310"/>
    </source>
</evidence>
<dbReference type="Proteomes" id="UP001491310">
    <property type="component" value="Unassembled WGS sequence"/>
</dbReference>
<accession>A0ABR2YX86</accession>
<gene>
    <name evidence="2" type="ORF">WJX75_000139</name>
</gene>
<comment type="caution">
    <text evidence="2">The sequence shown here is derived from an EMBL/GenBank/DDBJ whole genome shotgun (WGS) entry which is preliminary data.</text>
</comment>
<dbReference type="EMBL" id="JALJOT010000003">
    <property type="protein sequence ID" value="KAK9916214.1"/>
    <property type="molecule type" value="Genomic_DNA"/>
</dbReference>
<evidence type="ECO:0000313" key="2">
    <source>
        <dbReference type="EMBL" id="KAK9916214.1"/>
    </source>
</evidence>
<feature type="compositionally biased region" description="Polar residues" evidence="1">
    <location>
        <begin position="1"/>
        <end position="10"/>
    </location>
</feature>
<organism evidence="2 3">
    <name type="scientific">Coccomyxa subellipsoidea</name>
    <dbReference type="NCBI Taxonomy" id="248742"/>
    <lineage>
        <taxon>Eukaryota</taxon>
        <taxon>Viridiplantae</taxon>
        <taxon>Chlorophyta</taxon>
        <taxon>core chlorophytes</taxon>
        <taxon>Trebouxiophyceae</taxon>
        <taxon>Trebouxiophyceae incertae sedis</taxon>
        <taxon>Coccomyxaceae</taxon>
        <taxon>Coccomyxa</taxon>
    </lineage>
</organism>
<evidence type="ECO:0000256" key="1">
    <source>
        <dbReference type="SAM" id="MobiDB-lite"/>
    </source>
</evidence>
<feature type="region of interest" description="Disordered" evidence="1">
    <location>
        <begin position="1"/>
        <end position="34"/>
    </location>
</feature>
<proteinExistence type="predicted"/>
<protein>
    <submittedName>
        <fullName evidence="2">Uncharacterized protein</fullName>
    </submittedName>
</protein>